<gene>
    <name evidence="2" type="ORF">GCM10007049_02190</name>
</gene>
<dbReference type="PANTHER" id="PTHR11647">
    <property type="entry name" value="HYDRANTOINASE/DIHYDROPYRIMIDINASE FAMILY MEMBER"/>
    <property type="match status" value="1"/>
</dbReference>
<name>A0A918PMH7_9BACT</name>
<dbReference type="PANTHER" id="PTHR11647:SF1">
    <property type="entry name" value="COLLAPSIN RESPONSE MEDIATOR PROTEIN"/>
    <property type="match status" value="1"/>
</dbReference>
<dbReference type="InterPro" id="IPR013108">
    <property type="entry name" value="Amidohydro_3"/>
</dbReference>
<dbReference type="Proteomes" id="UP000619457">
    <property type="component" value="Unassembled WGS sequence"/>
</dbReference>
<protein>
    <submittedName>
        <fullName evidence="2">Aminoacylase</fullName>
    </submittedName>
</protein>
<reference evidence="2" key="1">
    <citation type="journal article" date="2014" name="Int. J. Syst. Evol. Microbiol.">
        <title>Complete genome sequence of Corynebacterium casei LMG S-19264T (=DSM 44701T), isolated from a smear-ripened cheese.</title>
        <authorList>
            <consortium name="US DOE Joint Genome Institute (JGI-PGF)"/>
            <person name="Walter F."/>
            <person name="Albersmeier A."/>
            <person name="Kalinowski J."/>
            <person name="Ruckert C."/>
        </authorList>
    </citation>
    <scope>NUCLEOTIDE SEQUENCE</scope>
    <source>
        <strain evidence="2">KCTC 12368</strain>
    </source>
</reference>
<evidence type="ECO:0000313" key="3">
    <source>
        <dbReference type="Proteomes" id="UP000619457"/>
    </source>
</evidence>
<dbReference type="GO" id="GO:0016810">
    <property type="term" value="F:hydrolase activity, acting on carbon-nitrogen (but not peptide) bonds"/>
    <property type="evidence" value="ECO:0007669"/>
    <property type="project" value="InterPro"/>
</dbReference>
<dbReference type="InterPro" id="IPR011059">
    <property type="entry name" value="Metal-dep_hydrolase_composite"/>
</dbReference>
<dbReference type="Gene3D" id="3.20.20.140">
    <property type="entry name" value="Metal-dependent hydrolases"/>
    <property type="match status" value="2"/>
</dbReference>
<accession>A0A918PMH7</accession>
<comment type="caution">
    <text evidence="2">The sequence shown here is derived from an EMBL/GenBank/DDBJ whole genome shotgun (WGS) entry which is preliminary data.</text>
</comment>
<organism evidence="2 3">
    <name type="scientific">Echinicola pacifica</name>
    <dbReference type="NCBI Taxonomy" id="346377"/>
    <lineage>
        <taxon>Bacteria</taxon>
        <taxon>Pseudomonadati</taxon>
        <taxon>Bacteroidota</taxon>
        <taxon>Cytophagia</taxon>
        <taxon>Cytophagales</taxon>
        <taxon>Cyclobacteriaceae</taxon>
        <taxon>Echinicola</taxon>
    </lineage>
</organism>
<dbReference type="SUPFAM" id="SSF51338">
    <property type="entry name" value="Composite domain of metallo-dependent hydrolases"/>
    <property type="match status" value="1"/>
</dbReference>
<dbReference type="AlphaFoldDB" id="A0A918PMH7"/>
<dbReference type="EMBL" id="BMWX01000001">
    <property type="protein sequence ID" value="GGZ13919.1"/>
    <property type="molecule type" value="Genomic_DNA"/>
</dbReference>
<keyword evidence="3" id="KW-1185">Reference proteome</keyword>
<dbReference type="InterPro" id="IPR032466">
    <property type="entry name" value="Metal_Hydrolase"/>
</dbReference>
<sequence length="503" mass="55255">MVSCKPRVEVDVFIHGGLVLDGSEAPAKRMDIGITGERISYIGAPGSATIIAKESIDINGLYLAPGFIDPHTHVDRELSEEATKSNTRYLKQGVTTVFAGNDGGSPMPIKRKLDDWERTGIGTNAALLVGHGSVRRVVMGMKGEEANEQELEEMKEVVAKAMKEGAFGISTGLFYAPGSFASMGEVVALSTVVAEHNGIYDTHMRDEGSYNIGLLNAVRETISIGEESGVDVHISHIKCLGTDVWDESPEVIRIIEAARSKGIKVTANQYPYLASRTTLKAALVPRWAEDGGYEEMLRRFDEPSLRDTLYNGILENLRKRGGPESLIFSDARDQELIGQSLGEMASKMNQDIPGTVMDILRKDGSIQVISYNMKESDLDRFMQQPWVMTGSDGGAGHPRQFGTFPRKIHEYVMNRKVIDLPMMVHRSSGLTASTFHVAERGFIKVGYYADLIAFDPKKVRDMATFDAPYEEAEGMSFVWVNGRLAIDHGEYTGALAGKALKHK</sequence>
<reference evidence="2" key="2">
    <citation type="submission" date="2020-09" db="EMBL/GenBank/DDBJ databases">
        <authorList>
            <person name="Sun Q."/>
            <person name="Kim S."/>
        </authorList>
    </citation>
    <scope>NUCLEOTIDE SEQUENCE</scope>
    <source>
        <strain evidence="2">KCTC 12368</strain>
    </source>
</reference>
<evidence type="ECO:0000259" key="1">
    <source>
        <dbReference type="Pfam" id="PF07969"/>
    </source>
</evidence>
<dbReference type="InterPro" id="IPR050378">
    <property type="entry name" value="Metallo-dep_Hydrolases_sf"/>
</dbReference>
<proteinExistence type="predicted"/>
<dbReference type="SUPFAM" id="SSF51556">
    <property type="entry name" value="Metallo-dependent hydrolases"/>
    <property type="match status" value="1"/>
</dbReference>
<feature type="domain" description="Amidohydrolase 3" evidence="1">
    <location>
        <begin position="56"/>
        <end position="212"/>
    </location>
</feature>
<dbReference type="Pfam" id="PF07969">
    <property type="entry name" value="Amidohydro_3"/>
    <property type="match status" value="1"/>
</dbReference>
<evidence type="ECO:0000313" key="2">
    <source>
        <dbReference type="EMBL" id="GGZ13919.1"/>
    </source>
</evidence>